<dbReference type="InterPro" id="IPR004104">
    <property type="entry name" value="Gfo/Idh/MocA-like_OxRdtase_C"/>
</dbReference>
<feature type="domain" description="Gfo/Idh/MocA-like oxidoreductase N-terminal" evidence="4">
    <location>
        <begin position="4"/>
        <end position="124"/>
    </location>
</feature>
<keyword evidence="2" id="KW-0560">Oxidoreductase</keyword>
<dbReference type="SUPFAM" id="SSF51735">
    <property type="entry name" value="NAD(P)-binding Rossmann-fold domains"/>
    <property type="match status" value="1"/>
</dbReference>
<comment type="similarity">
    <text evidence="1">Belongs to the Gfo/Idh/MocA family.</text>
</comment>
<name>H2BS33_GILLR</name>
<dbReference type="EMBL" id="JH594606">
    <property type="protein sequence ID" value="EHQ03559.1"/>
    <property type="molecule type" value="Genomic_DNA"/>
</dbReference>
<evidence type="ECO:0000259" key="4">
    <source>
        <dbReference type="Pfam" id="PF01408"/>
    </source>
</evidence>
<dbReference type="GO" id="GO:0000166">
    <property type="term" value="F:nucleotide binding"/>
    <property type="evidence" value="ECO:0007669"/>
    <property type="project" value="InterPro"/>
</dbReference>
<evidence type="ECO:0000256" key="2">
    <source>
        <dbReference type="ARBA" id="ARBA00023002"/>
    </source>
</evidence>
<dbReference type="STRING" id="865937.Gilli_2949"/>
<organism evidence="6 7">
    <name type="scientific">Gillisia limnaea (strain DSM 15749 / LMG 21470 / R-8282)</name>
    <dbReference type="NCBI Taxonomy" id="865937"/>
    <lineage>
        <taxon>Bacteria</taxon>
        <taxon>Pseudomonadati</taxon>
        <taxon>Bacteroidota</taxon>
        <taxon>Flavobacteriia</taxon>
        <taxon>Flavobacteriales</taxon>
        <taxon>Flavobacteriaceae</taxon>
        <taxon>Gillisia</taxon>
    </lineage>
</organism>
<dbReference type="GO" id="GO:0016491">
    <property type="term" value="F:oxidoreductase activity"/>
    <property type="evidence" value="ECO:0007669"/>
    <property type="project" value="UniProtKB-KW"/>
</dbReference>
<dbReference type="Pfam" id="PF01408">
    <property type="entry name" value="GFO_IDH_MocA"/>
    <property type="match status" value="1"/>
</dbReference>
<dbReference type="InterPro" id="IPR000683">
    <property type="entry name" value="Gfo/Idh/MocA-like_OxRdtase_N"/>
</dbReference>
<evidence type="ECO:0000256" key="1">
    <source>
        <dbReference type="ARBA" id="ARBA00010928"/>
    </source>
</evidence>
<dbReference type="RefSeq" id="WP_006989865.1">
    <property type="nucleotide sequence ID" value="NZ_JH594606.1"/>
</dbReference>
<dbReference type="NCBIfam" id="NF008607">
    <property type="entry name" value="PRK11579.1"/>
    <property type="match status" value="1"/>
</dbReference>
<dbReference type="OrthoDB" id="9815825at2"/>
<evidence type="ECO:0000313" key="7">
    <source>
        <dbReference type="Proteomes" id="UP000003844"/>
    </source>
</evidence>
<feature type="domain" description="Gfo/Idh/MocA-like oxidoreductase C-terminal" evidence="5">
    <location>
        <begin position="137"/>
        <end position="346"/>
    </location>
</feature>
<dbReference type="HOGENOM" id="CLU_023194_19_1_10"/>
<dbReference type="Gene3D" id="3.30.360.10">
    <property type="entry name" value="Dihydrodipicolinate Reductase, domain 2"/>
    <property type="match status" value="1"/>
</dbReference>
<dbReference type="InterPro" id="IPR051317">
    <property type="entry name" value="Gfo/Idh/MocA_oxidoreduct"/>
</dbReference>
<dbReference type="AlphaFoldDB" id="H2BS33"/>
<dbReference type="eggNOG" id="COG0673">
    <property type="taxonomic scope" value="Bacteria"/>
</dbReference>
<sequence length="364" mass="41042">MKQIQVAMAGFGKGGSIYNAPIISSIAGLEITKILTTSAENIKSAKQDFPEAEVVSEYDTILQDREIDLVIITTPNHFHKEFVEKALNAGKNVVVEKPFTPSIQEANELTELANSKNKILSIHHNRRFDSDFQTIQKLLQEQKLGEVVLYEAHFDRFRTEVKNSWKEEKENAGSGILYDLGSHLIDQALVLFGLPSEVFADIRIQRENAKVPDYFELLLLYPNLKVSLNAGMLVKEKGPTFSIHGTKGSYIKYGDDPQEEQLKNGQKPNELSDWGIESKNIWGTLNTIDETRTLESERGDYRIFYQNIYNAITGNEALLVKPEQARDVIKVIELAIQSNAEKRRVEYSSPGTAEKAVPTSPKER</sequence>
<accession>H2BS33</accession>
<dbReference type="Gene3D" id="3.40.50.720">
    <property type="entry name" value="NAD(P)-binding Rossmann-like Domain"/>
    <property type="match status" value="1"/>
</dbReference>
<reference evidence="7" key="1">
    <citation type="journal article" date="2012" name="Stand. Genomic Sci.">
        <title>Genome sequence of the Antarctic rhodopsins-containing flavobacterium Gillisia limnaea type strain (R-8282(T)).</title>
        <authorList>
            <person name="Riedel T."/>
            <person name="Held B."/>
            <person name="Nolan M."/>
            <person name="Lucas S."/>
            <person name="Lapidus A."/>
            <person name="Tice H."/>
            <person name="Del Rio T.G."/>
            <person name="Cheng J.F."/>
            <person name="Han C."/>
            <person name="Tapia R."/>
            <person name="Goodwin L.A."/>
            <person name="Pitluck S."/>
            <person name="Liolios K."/>
            <person name="Mavromatis K."/>
            <person name="Pagani I."/>
            <person name="Ivanova N."/>
            <person name="Mikhailova N."/>
            <person name="Pati A."/>
            <person name="Chen A."/>
            <person name="Palaniappan K."/>
            <person name="Land M."/>
            <person name="Rohde M."/>
            <person name="Tindall B.J."/>
            <person name="Detter J.C."/>
            <person name="Goker M."/>
            <person name="Bristow J."/>
            <person name="Eisen J.A."/>
            <person name="Markowitz V."/>
            <person name="Hugenholtz P."/>
            <person name="Kyrpides N.C."/>
            <person name="Klenk H.P."/>
            <person name="Woyke T."/>
        </authorList>
    </citation>
    <scope>NUCLEOTIDE SEQUENCE [LARGE SCALE GENOMIC DNA]</scope>
    <source>
        <strain evidence="7">DSM 15749 / LMG 21470 / R-8282</strain>
    </source>
</reference>
<dbReference type="Proteomes" id="UP000003844">
    <property type="component" value="Unassembled WGS sequence"/>
</dbReference>
<evidence type="ECO:0000256" key="3">
    <source>
        <dbReference type="SAM" id="MobiDB-lite"/>
    </source>
</evidence>
<evidence type="ECO:0000313" key="6">
    <source>
        <dbReference type="EMBL" id="EHQ03559.1"/>
    </source>
</evidence>
<protein>
    <submittedName>
        <fullName evidence="6">Oxidoreductase domain protein</fullName>
    </submittedName>
</protein>
<dbReference type="PANTHER" id="PTHR43708">
    <property type="entry name" value="CONSERVED EXPRESSED OXIDOREDUCTASE (EUROFUNG)"/>
    <property type="match status" value="1"/>
</dbReference>
<feature type="region of interest" description="Disordered" evidence="3">
    <location>
        <begin position="341"/>
        <end position="364"/>
    </location>
</feature>
<evidence type="ECO:0000259" key="5">
    <source>
        <dbReference type="Pfam" id="PF02894"/>
    </source>
</evidence>
<dbReference type="PANTHER" id="PTHR43708:SF5">
    <property type="entry name" value="CONSERVED EXPRESSED OXIDOREDUCTASE (EUROFUNG)-RELATED"/>
    <property type="match status" value="1"/>
</dbReference>
<keyword evidence="7" id="KW-1185">Reference proteome</keyword>
<proteinExistence type="inferred from homology"/>
<dbReference type="Pfam" id="PF02894">
    <property type="entry name" value="GFO_IDH_MocA_C"/>
    <property type="match status" value="1"/>
</dbReference>
<dbReference type="InterPro" id="IPR036291">
    <property type="entry name" value="NAD(P)-bd_dom_sf"/>
</dbReference>
<gene>
    <name evidence="6" type="ORF">Gilli_2949</name>
</gene>